<dbReference type="GO" id="GO:0043093">
    <property type="term" value="P:FtsZ-dependent cytokinesis"/>
    <property type="evidence" value="ECO:0007669"/>
    <property type="project" value="UniProtKB-UniRule"/>
</dbReference>
<feature type="chain" id="PRO_5009992035" description="Cell division coordinator CpoB" evidence="1">
    <location>
        <begin position="25"/>
        <end position="246"/>
    </location>
</feature>
<feature type="compositionally biased region" description="Low complexity" evidence="2">
    <location>
        <begin position="100"/>
        <end position="109"/>
    </location>
</feature>
<dbReference type="InterPro" id="IPR034706">
    <property type="entry name" value="CpoB"/>
</dbReference>
<proteinExistence type="inferred from homology"/>
<dbReference type="InterPro" id="IPR014162">
    <property type="entry name" value="CpoB_C"/>
</dbReference>
<dbReference type="GO" id="GO:0030288">
    <property type="term" value="C:outer membrane-bounded periplasmic space"/>
    <property type="evidence" value="ECO:0007669"/>
    <property type="project" value="UniProtKB-UniRule"/>
</dbReference>
<feature type="region of interest" description="Disordered" evidence="2">
    <location>
        <begin position="99"/>
        <end position="122"/>
    </location>
</feature>
<protein>
    <recommendedName>
        <fullName evidence="1">Cell division coordinator CpoB</fullName>
    </recommendedName>
</protein>
<comment type="function">
    <text evidence="1">Mediates coordination of peptidoglycan synthesis and outer membrane constriction during cell division.</text>
</comment>
<feature type="domain" description="YbgF trimerisation" evidence="3">
    <location>
        <begin position="38"/>
        <end position="109"/>
    </location>
</feature>
<dbReference type="Gene3D" id="1.20.5.110">
    <property type="match status" value="1"/>
</dbReference>
<dbReference type="KEGG" id="sect:A359_06370"/>
<sequence length="246" mass="27781" precursor="true">MRNYFRFYLLSLSLLIGVSTPLAATIQAPISTVCSSAVEDWVTYIDRIAIAHSQLLTQIQDQLVANQHEIDSLRGQLQENQHQLSLVIERQQQIYQNMDSPYSKSPPASKKNEAKTSKTASSNDEAIDYNEAVALVLQKKQYAQAISRFQNFVKSYPNSIYQPNAYYWLGKLNVKQGKKENAIYYFALVAKTYPKFSKAPSSLLKVGMLMQEKGQKDNARAVFQQVGKLYPSSASAKQAQKQILKL</sequence>
<dbReference type="InterPro" id="IPR032519">
    <property type="entry name" value="YbgF_tri"/>
</dbReference>
<dbReference type="HAMAP" id="MF_02066">
    <property type="entry name" value="CpoB"/>
    <property type="match status" value="1"/>
</dbReference>
<organism evidence="4 5">
    <name type="scientific">secondary endosymbiont of Ctenarytaina eucalypti</name>
    <dbReference type="NCBI Taxonomy" id="1199245"/>
    <lineage>
        <taxon>Bacteria</taxon>
        <taxon>Pseudomonadati</taxon>
        <taxon>Pseudomonadota</taxon>
        <taxon>Gammaproteobacteria</taxon>
        <taxon>Enterobacterales</taxon>
        <taxon>Enterobacteriaceae</taxon>
        <taxon>aphid secondary symbionts</taxon>
    </lineage>
</organism>
<accession>J3YS75</accession>
<keyword evidence="1" id="KW-0574">Periplasm</keyword>
<dbReference type="Proteomes" id="UP000003936">
    <property type="component" value="Chromosome"/>
</dbReference>
<dbReference type="RefSeq" id="WP_014888321.1">
    <property type="nucleotide sequence ID" value="NC_018419.1"/>
</dbReference>
<dbReference type="SUPFAM" id="SSF48452">
    <property type="entry name" value="TPR-like"/>
    <property type="match status" value="1"/>
</dbReference>
<dbReference type="InterPro" id="IPR011990">
    <property type="entry name" value="TPR-like_helical_dom_sf"/>
</dbReference>
<dbReference type="STRING" id="1199245.A359_06370"/>
<dbReference type="NCBIfam" id="TIGR02795">
    <property type="entry name" value="tol_pal_ybgF"/>
    <property type="match status" value="1"/>
</dbReference>
<dbReference type="Pfam" id="PF13174">
    <property type="entry name" value="TPR_6"/>
    <property type="match status" value="3"/>
</dbReference>
<keyword evidence="1" id="KW-0132">Cell division</keyword>
<feature type="signal peptide" evidence="1">
    <location>
        <begin position="1"/>
        <end position="24"/>
    </location>
</feature>
<dbReference type="AlphaFoldDB" id="J3YS75"/>
<dbReference type="PATRIC" id="fig|1199245.3.peg.760"/>
<evidence type="ECO:0000256" key="2">
    <source>
        <dbReference type="SAM" id="MobiDB-lite"/>
    </source>
</evidence>
<dbReference type="InterPro" id="IPR019734">
    <property type="entry name" value="TPR_rpt"/>
</dbReference>
<dbReference type="Gene3D" id="1.25.40.10">
    <property type="entry name" value="Tetratricopeptide repeat domain"/>
    <property type="match status" value="1"/>
</dbReference>
<dbReference type="EMBL" id="CP003546">
    <property type="protein sequence ID" value="AFP85023.1"/>
    <property type="molecule type" value="Genomic_DNA"/>
</dbReference>
<comment type="subcellular location">
    <subcellularLocation>
        <location evidence="1">Periplasm</location>
    </subcellularLocation>
</comment>
<dbReference type="OrthoDB" id="9768142at2"/>
<comment type="similarity">
    <text evidence="1">Belongs to the CpoB family.</text>
</comment>
<evidence type="ECO:0000313" key="4">
    <source>
        <dbReference type="EMBL" id="AFP85023.1"/>
    </source>
</evidence>
<evidence type="ECO:0000313" key="5">
    <source>
        <dbReference type="Proteomes" id="UP000003936"/>
    </source>
</evidence>
<gene>
    <name evidence="1" type="primary">cpoB</name>
    <name evidence="4" type="ORF">A359_06370</name>
</gene>
<keyword evidence="1" id="KW-0131">Cell cycle</keyword>
<dbReference type="Pfam" id="PF16331">
    <property type="entry name" value="TolA_bind_tri"/>
    <property type="match status" value="1"/>
</dbReference>
<name>J3YS75_9ENTR</name>
<dbReference type="HOGENOM" id="CLU_044315_4_0_6"/>
<reference evidence="4 5" key="1">
    <citation type="journal article" date="2012" name="Mol. Biol. Evol.">
        <title>Genome reduction and co-evolution between the primary and secondary bacterial symbionts of psyllids.</title>
        <authorList>
            <person name="Sloan D.B."/>
            <person name="Moran N.A."/>
        </authorList>
    </citation>
    <scope>NUCLEOTIDE SEQUENCE [LARGE SCALE GENOMIC DNA]</scope>
    <source>
        <strain evidence="4">Ceuc_S</strain>
    </source>
</reference>
<evidence type="ECO:0000256" key="1">
    <source>
        <dbReference type="HAMAP-Rule" id="MF_02066"/>
    </source>
</evidence>
<evidence type="ECO:0000259" key="3">
    <source>
        <dbReference type="Pfam" id="PF16331"/>
    </source>
</evidence>
<keyword evidence="5" id="KW-1185">Reference proteome</keyword>
<dbReference type="GO" id="GO:0070206">
    <property type="term" value="P:protein trimerization"/>
    <property type="evidence" value="ECO:0007669"/>
    <property type="project" value="InterPro"/>
</dbReference>
<keyword evidence="1" id="KW-0732">Signal</keyword>